<evidence type="ECO:0000313" key="2">
    <source>
        <dbReference type="EMBL" id="RUS27655.1"/>
    </source>
</evidence>
<feature type="region of interest" description="Disordered" evidence="1">
    <location>
        <begin position="32"/>
        <end position="105"/>
    </location>
</feature>
<dbReference type="Proteomes" id="UP000274822">
    <property type="component" value="Unassembled WGS sequence"/>
</dbReference>
<accession>A0A433QCY2</accession>
<comment type="caution">
    <text evidence="2">The sequence shown here is derived from an EMBL/GenBank/DDBJ whole genome shotgun (WGS) entry which is preliminary data.</text>
</comment>
<reference evidence="2 3" key="1">
    <citation type="journal article" date="2018" name="New Phytol.">
        <title>Phylogenomics of Endogonaceae and evolution of mycorrhizas within Mucoromycota.</title>
        <authorList>
            <person name="Chang Y."/>
            <person name="Desiro A."/>
            <person name="Na H."/>
            <person name="Sandor L."/>
            <person name="Lipzen A."/>
            <person name="Clum A."/>
            <person name="Barry K."/>
            <person name="Grigoriev I.V."/>
            <person name="Martin F.M."/>
            <person name="Stajich J.E."/>
            <person name="Smith M.E."/>
            <person name="Bonito G."/>
            <person name="Spatafora J.W."/>
        </authorList>
    </citation>
    <scope>NUCLEOTIDE SEQUENCE [LARGE SCALE GENOMIC DNA]</scope>
    <source>
        <strain evidence="2 3">AD002</strain>
    </source>
</reference>
<dbReference type="EMBL" id="RBNJ01008014">
    <property type="protein sequence ID" value="RUS27655.1"/>
    <property type="molecule type" value="Genomic_DNA"/>
</dbReference>
<organism evidence="2 3">
    <name type="scientific">Jimgerdemannia flammicorona</name>
    <dbReference type="NCBI Taxonomy" id="994334"/>
    <lineage>
        <taxon>Eukaryota</taxon>
        <taxon>Fungi</taxon>
        <taxon>Fungi incertae sedis</taxon>
        <taxon>Mucoromycota</taxon>
        <taxon>Mucoromycotina</taxon>
        <taxon>Endogonomycetes</taxon>
        <taxon>Endogonales</taxon>
        <taxon>Endogonaceae</taxon>
        <taxon>Jimgerdemannia</taxon>
    </lineage>
</organism>
<evidence type="ECO:0000256" key="1">
    <source>
        <dbReference type="SAM" id="MobiDB-lite"/>
    </source>
</evidence>
<keyword evidence="3" id="KW-1185">Reference proteome</keyword>
<feature type="compositionally biased region" description="Low complexity" evidence="1">
    <location>
        <begin position="38"/>
        <end position="78"/>
    </location>
</feature>
<gene>
    <name evidence="2" type="ORF">BC938DRAFT_482932</name>
</gene>
<dbReference type="AlphaFoldDB" id="A0A433QCY2"/>
<protein>
    <submittedName>
        <fullName evidence="2">Uncharacterized protein</fullName>
    </submittedName>
</protein>
<sequence>MPTWRLRIYYAQFRVTANGEFDIHIADSFVPEDGGVNSAASPSAVASPTSTSKLSLMSASRSHPPSSSSSAPPSSAAAVLGTSEIPGIPKSSSPQSPPASSMVSTASVAKLKGAGVMGLA</sequence>
<evidence type="ECO:0000313" key="3">
    <source>
        <dbReference type="Proteomes" id="UP000274822"/>
    </source>
</evidence>
<name>A0A433QCY2_9FUNG</name>
<feature type="compositionally biased region" description="Low complexity" evidence="1">
    <location>
        <begin position="86"/>
        <end position="104"/>
    </location>
</feature>
<proteinExistence type="predicted"/>